<feature type="domain" description="Metallo-beta-lactamase" evidence="1">
    <location>
        <begin position="76"/>
        <end position="192"/>
    </location>
</feature>
<dbReference type="InterPro" id="IPR052159">
    <property type="entry name" value="Competence_DNA_uptake"/>
</dbReference>
<reference evidence="2 3" key="1">
    <citation type="journal article" date="2017" name="Arch. Microbiol.">
        <title>Mariprofundus micogutta sp. nov., a novel iron-oxidizing zetaproteobacterium isolated from a deep-sea hydrothermal field at the Bayonnaise knoll of the Izu-Ogasawara arc, and a description of Mariprofundales ord. nov. and Zetaproteobacteria classis nov.</title>
        <authorList>
            <person name="Makita H."/>
            <person name="Tanaka E."/>
            <person name="Mitsunobu S."/>
            <person name="Miyazaki M."/>
            <person name="Nunoura T."/>
            <person name="Uematsu K."/>
            <person name="Takaki Y."/>
            <person name="Nishi S."/>
            <person name="Shimamura S."/>
            <person name="Takai K."/>
        </authorList>
    </citation>
    <scope>NUCLEOTIDE SEQUENCE [LARGE SCALE GENOMIC DNA]</scope>
    <source>
        <strain evidence="2 3">ET2</strain>
    </source>
</reference>
<evidence type="ECO:0000259" key="1">
    <source>
        <dbReference type="Pfam" id="PF00753"/>
    </source>
</evidence>
<dbReference type="PANTHER" id="PTHR30619">
    <property type="entry name" value="DNA INTERNALIZATION/COMPETENCE PROTEIN COMEC/REC2"/>
    <property type="match status" value="1"/>
</dbReference>
<dbReference type="STRING" id="1921010.MMIC_P0310"/>
<dbReference type="PANTHER" id="PTHR30619:SF1">
    <property type="entry name" value="RECOMBINATION PROTEIN 2"/>
    <property type="match status" value="1"/>
</dbReference>
<gene>
    <name evidence="2" type="ORF">MMIC_P0310</name>
</gene>
<keyword evidence="3" id="KW-1185">Reference proteome</keyword>
<organism evidence="2 3">
    <name type="scientific">Mariprofundus micogutta</name>
    <dbReference type="NCBI Taxonomy" id="1921010"/>
    <lineage>
        <taxon>Bacteria</taxon>
        <taxon>Pseudomonadati</taxon>
        <taxon>Pseudomonadota</taxon>
        <taxon>Candidatius Mariprofundia</taxon>
        <taxon>Mariprofundales</taxon>
        <taxon>Mariprofundaceae</taxon>
        <taxon>Mariprofundus</taxon>
    </lineage>
</organism>
<dbReference type="RefSeq" id="WP_072658570.1">
    <property type="nucleotide sequence ID" value="NZ_BDFD01000002.1"/>
</dbReference>
<evidence type="ECO:0000313" key="2">
    <source>
        <dbReference type="EMBL" id="GAV19376.1"/>
    </source>
</evidence>
<protein>
    <submittedName>
        <fullName evidence="2">ComEC family competence protein</fullName>
    </submittedName>
</protein>
<evidence type="ECO:0000313" key="3">
    <source>
        <dbReference type="Proteomes" id="UP000231632"/>
    </source>
</evidence>
<dbReference type="Gene3D" id="3.60.15.10">
    <property type="entry name" value="Ribonuclease Z/Hydroxyacylglutathione hydrolase-like"/>
    <property type="match status" value="1"/>
</dbReference>
<dbReference type="InterPro" id="IPR001279">
    <property type="entry name" value="Metallo-B-lactamas"/>
</dbReference>
<dbReference type="Proteomes" id="UP000231632">
    <property type="component" value="Unassembled WGS sequence"/>
</dbReference>
<dbReference type="SUPFAM" id="SSF56281">
    <property type="entry name" value="Metallo-hydrolase/oxidoreductase"/>
    <property type="match status" value="1"/>
</dbReference>
<dbReference type="InterPro" id="IPR036866">
    <property type="entry name" value="RibonucZ/Hydroxyglut_hydro"/>
</dbReference>
<sequence length="431" mass="48267">MPDYIREVYAAKSETRIYKSATGRKSRINTILLGTWMGVTEERPDGWLKVKTIGPDGWVRAEDVSDHMGMKAFFIDVGQGDACLVEVPGARFLVDGGPGRNTRAYLAGWKYRWLLKARVPLKFDAVFVTHFDFDHFEGLTSLIADKRFSFDAVYHNGIARFSTRKDKRSAEYNTDLGKTGFDGGDPDRPKVLHTGFDDIESARRLLSEGGLMRAFQKFLQAVVDAYDEGRLSKLKRLTSRDKHVPGFASLGQLSIDVLGPVPSSNLGRYKFNWFGSSSHTRNGHSLVLKFNYGSRSVLLGGDLNSEAETHLIEHYHPDNPFTVDVAKSCHHGSSDFEIEFLKSIQPYATVISSGDNENYSHPRADALGCAGRYSRGERPMVLSTELARSFNSSEDIHYGLINLRTDGEQMILAQMTEKKKASDLWDAYTLP</sequence>
<proteinExistence type="predicted"/>
<comment type="caution">
    <text evidence="2">The sequence shown here is derived from an EMBL/GenBank/DDBJ whole genome shotgun (WGS) entry which is preliminary data.</text>
</comment>
<dbReference type="OrthoDB" id="7177610at2"/>
<name>A0A1L8CKE3_9PROT</name>
<dbReference type="Pfam" id="PF00753">
    <property type="entry name" value="Lactamase_B"/>
    <property type="match status" value="1"/>
</dbReference>
<accession>A0A1L8CKE3</accession>
<dbReference type="AlphaFoldDB" id="A0A1L8CKE3"/>
<dbReference type="EMBL" id="BDFD01000002">
    <property type="protein sequence ID" value="GAV19376.1"/>
    <property type="molecule type" value="Genomic_DNA"/>
</dbReference>